<dbReference type="PANTHER" id="PTHR33142:SF8">
    <property type="entry name" value="CYCLIN-DEPENDENT PROTEIN KINASE INHIBITOR SMR9"/>
    <property type="match status" value="1"/>
</dbReference>
<dbReference type="AlphaFoldDB" id="A0A8T2SVA7"/>
<dbReference type="PANTHER" id="PTHR33142">
    <property type="entry name" value="CYCLIN-DEPENDENT PROTEIN KINASE INHIBITOR SMR13"/>
    <property type="match status" value="1"/>
</dbReference>
<reference evidence="4" key="1">
    <citation type="submission" date="2021-08" db="EMBL/GenBank/DDBJ databases">
        <title>WGS assembly of Ceratopteris richardii.</title>
        <authorList>
            <person name="Marchant D.B."/>
            <person name="Chen G."/>
            <person name="Jenkins J."/>
            <person name="Shu S."/>
            <person name="Leebens-Mack J."/>
            <person name="Grimwood J."/>
            <person name="Schmutz J."/>
            <person name="Soltis P."/>
            <person name="Soltis D."/>
            <person name="Chen Z.-H."/>
        </authorList>
    </citation>
    <scope>NUCLEOTIDE SEQUENCE</scope>
    <source>
        <strain evidence="4">Whitten #5841</strain>
        <tissue evidence="4">Leaf</tissue>
    </source>
</reference>
<evidence type="ECO:0000313" key="5">
    <source>
        <dbReference type="Proteomes" id="UP000825935"/>
    </source>
</evidence>
<accession>A0A8T2SVA7</accession>
<organism evidence="4 5">
    <name type="scientific">Ceratopteris richardii</name>
    <name type="common">Triangle waterfern</name>
    <dbReference type="NCBI Taxonomy" id="49495"/>
    <lineage>
        <taxon>Eukaryota</taxon>
        <taxon>Viridiplantae</taxon>
        <taxon>Streptophyta</taxon>
        <taxon>Embryophyta</taxon>
        <taxon>Tracheophyta</taxon>
        <taxon>Polypodiopsida</taxon>
        <taxon>Polypodiidae</taxon>
        <taxon>Polypodiales</taxon>
        <taxon>Pteridineae</taxon>
        <taxon>Pteridaceae</taxon>
        <taxon>Parkerioideae</taxon>
        <taxon>Ceratopteris</taxon>
    </lineage>
</organism>
<name>A0A8T2SVA7_CERRI</name>
<dbReference type="GO" id="GO:0004860">
    <property type="term" value="F:protein kinase inhibitor activity"/>
    <property type="evidence" value="ECO:0007669"/>
    <property type="project" value="UniProtKB-KW"/>
</dbReference>
<sequence length="212" mass="23505">MLLPQRSTRKLFSSRMAPPSVLLGDSDSIDGIHLSSRIICMENTKMLSYGGSVPSTVSPKSASTLKSQVLEETGRSGACHSDYCWNFDHTVSQQGQYPSTMSSSGDNTSCEVCSSCDGAEAREVASRSLSCEAKESWHDRRERTSSKVEDDEEQGEGCYTPKATESMIPQVRLCPSPPRKRKPCWRVPFPRSQFSGFLVVSDFDAFFPLMHR</sequence>
<evidence type="ECO:0000256" key="2">
    <source>
        <dbReference type="ARBA" id="ARBA00023306"/>
    </source>
</evidence>
<dbReference type="OrthoDB" id="1840446at2759"/>
<dbReference type="Proteomes" id="UP000825935">
    <property type="component" value="Chromosome 17"/>
</dbReference>
<dbReference type="GO" id="GO:0005634">
    <property type="term" value="C:nucleus"/>
    <property type="evidence" value="ECO:0007669"/>
    <property type="project" value="TreeGrafter"/>
</dbReference>
<evidence type="ECO:0000256" key="1">
    <source>
        <dbReference type="ARBA" id="ARBA00023013"/>
    </source>
</evidence>
<dbReference type="InterPro" id="IPR040389">
    <property type="entry name" value="SMR"/>
</dbReference>
<evidence type="ECO:0000256" key="3">
    <source>
        <dbReference type="SAM" id="MobiDB-lite"/>
    </source>
</evidence>
<evidence type="ECO:0000313" key="4">
    <source>
        <dbReference type="EMBL" id="KAH7372376.1"/>
    </source>
</evidence>
<keyword evidence="5" id="KW-1185">Reference proteome</keyword>
<dbReference type="GO" id="GO:0032875">
    <property type="term" value="P:regulation of DNA endoreduplication"/>
    <property type="evidence" value="ECO:0007669"/>
    <property type="project" value="InterPro"/>
</dbReference>
<keyword evidence="1" id="KW-0649">Protein kinase inhibitor</keyword>
<keyword evidence="2" id="KW-0131">Cell cycle</keyword>
<gene>
    <name evidence="4" type="ORF">KP509_17G000500</name>
</gene>
<feature type="region of interest" description="Disordered" evidence="3">
    <location>
        <begin position="140"/>
        <end position="162"/>
    </location>
</feature>
<proteinExistence type="predicted"/>
<comment type="caution">
    <text evidence="4">The sequence shown here is derived from an EMBL/GenBank/DDBJ whole genome shotgun (WGS) entry which is preliminary data.</text>
</comment>
<protein>
    <submittedName>
        <fullName evidence="4">Uncharacterized protein</fullName>
    </submittedName>
</protein>
<dbReference type="EMBL" id="CM035422">
    <property type="protein sequence ID" value="KAH7372376.1"/>
    <property type="molecule type" value="Genomic_DNA"/>
</dbReference>